<keyword evidence="2" id="KW-0808">Transferase</keyword>
<dbReference type="EMBL" id="OFSM01000005">
    <property type="protein sequence ID" value="SOY28408.1"/>
    <property type="molecule type" value="Genomic_DNA"/>
</dbReference>
<name>A0A2K4ZD76_9FIRM</name>
<proteinExistence type="predicted"/>
<dbReference type="InterPro" id="IPR051531">
    <property type="entry name" value="N-acetyltransferase"/>
</dbReference>
<dbReference type="InterPro" id="IPR000182">
    <property type="entry name" value="GNAT_dom"/>
</dbReference>
<sequence length="187" mass="21490">MGVFMRDEGRMESEDIILGKAKYEDWRSIYRNVWSRPETAEYMVWKVTADEDGARERIQRTIAWQETHDAWLVYERGSGQAIGFAGVEESEPRIFHETGIALGPEYVGRGYGKQILRLLMEYCISLDGQEFYYSTRAGNLASRALALSCGLTYQHSERRTDQRSGKTYELEIYKKNLESIGVGYEAG</sequence>
<dbReference type="Proteomes" id="UP000236311">
    <property type="component" value="Unassembled WGS sequence"/>
</dbReference>
<reference evidence="2 3" key="1">
    <citation type="submission" date="2018-01" db="EMBL/GenBank/DDBJ databases">
        <authorList>
            <person name="Gaut B.S."/>
            <person name="Morton B.R."/>
            <person name="Clegg M.T."/>
            <person name="Duvall M.R."/>
        </authorList>
    </citation>
    <scope>NUCLEOTIDE SEQUENCE [LARGE SCALE GENOMIC DNA]</scope>
    <source>
        <strain evidence="2">GP69</strain>
    </source>
</reference>
<evidence type="ECO:0000259" key="1">
    <source>
        <dbReference type="PROSITE" id="PS51186"/>
    </source>
</evidence>
<dbReference type="SUPFAM" id="SSF55729">
    <property type="entry name" value="Acyl-CoA N-acyltransferases (Nat)"/>
    <property type="match status" value="1"/>
</dbReference>
<dbReference type="Gene3D" id="3.40.630.30">
    <property type="match status" value="1"/>
</dbReference>
<dbReference type="InterPro" id="IPR016181">
    <property type="entry name" value="Acyl_CoA_acyltransferase"/>
</dbReference>
<gene>
    <name evidence="2" type="ORF">AMURIS_01115</name>
</gene>
<dbReference type="Pfam" id="PF13302">
    <property type="entry name" value="Acetyltransf_3"/>
    <property type="match status" value="1"/>
</dbReference>
<dbReference type="CDD" id="cd04301">
    <property type="entry name" value="NAT_SF"/>
    <property type="match status" value="1"/>
</dbReference>
<dbReference type="PANTHER" id="PTHR43792">
    <property type="entry name" value="GNAT FAMILY, PUTATIVE (AFU_ORTHOLOGUE AFUA_3G00765)-RELATED-RELATED"/>
    <property type="match status" value="1"/>
</dbReference>
<dbReference type="AlphaFoldDB" id="A0A2K4ZD76"/>
<dbReference type="PROSITE" id="PS51186">
    <property type="entry name" value="GNAT"/>
    <property type="match status" value="1"/>
</dbReference>
<dbReference type="PANTHER" id="PTHR43792:SF1">
    <property type="entry name" value="N-ACETYLTRANSFERASE DOMAIN-CONTAINING PROTEIN"/>
    <property type="match status" value="1"/>
</dbReference>
<organism evidence="2 3">
    <name type="scientific">Acetatifactor muris</name>
    <dbReference type="NCBI Taxonomy" id="879566"/>
    <lineage>
        <taxon>Bacteria</taxon>
        <taxon>Bacillati</taxon>
        <taxon>Bacillota</taxon>
        <taxon>Clostridia</taxon>
        <taxon>Lachnospirales</taxon>
        <taxon>Lachnospiraceae</taxon>
        <taxon>Acetatifactor</taxon>
    </lineage>
</organism>
<accession>A0A2K4ZD76</accession>
<dbReference type="GO" id="GO:0016747">
    <property type="term" value="F:acyltransferase activity, transferring groups other than amino-acyl groups"/>
    <property type="evidence" value="ECO:0007669"/>
    <property type="project" value="InterPro"/>
</dbReference>
<dbReference type="OrthoDB" id="9795206at2"/>
<feature type="domain" description="N-acetyltransferase" evidence="1">
    <location>
        <begin position="11"/>
        <end position="175"/>
    </location>
</feature>
<protein>
    <submittedName>
        <fullName evidence="2">Acetyltransferase (GNAT) family protein</fullName>
    </submittedName>
</protein>
<keyword evidence="3" id="KW-1185">Reference proteome</keyword>
<evidence type="ECO:0000313" key="3">
    <source>
        <dbReference type="Proteomes" id="UP000236311"/>
    </source>
</evidence>
<evidence type="ECO:0000313" key="2">
    <source>
        <dbReference type="EMBL" id="SOY28408.1"/>
    </source>
</evidence>